<evidence type="ECO:0000256" key="7">
    <source>
        <dbReference type="ARBA" id="ARBA00023002"/>
    </source>
</evidence>
<evidence type="ECO:0000313" key="16">
    <source>
        <dbReference type="Proteomes" id="UP001152562"/>
    </source>
</evidence>
<dbReference type="PROSITE" id="PS00455">
    <property type="entry name" value="AMP_BINDING"/>
    <property type="match status" value="2"/>
</dbReference>
<evidence type="ECO:0000256" key="10">
    <source>
        <dbReference type="ARBA" id="ARBA00023223"/>
    </source>
</evidence>
<dbReference type="InterPro" id="IPR000873">
    <property type="entry name" value="AMP-dep_synth/lig_dom"/>
</dbReference>
<keyword evidence="5" id="KW-0547">Nucleotide-binding</keyword>
<dbReference type="FunFam" id="3.40.50.12780:FF:000003">
    <property type="entry name" value="Long-chain-fatty-acid--CoA ligase FadD"/>
    <property type="match status" value="1"/>
</dbReference>
<comment type="caution">
    <text evidence="15">The sequence shown here is derived from an EMBL/GenBank/DDBJ whole genome shotgun (WGS) entry which is preliminary data.</text>
</comment>
<keyword evidence="11" id="KW-0599">Photoprotein</keyword>
<feature type="domain" description="AMP-dependent synthetase/ligase" evidence="13">
    <location>
        <begin position="621"/>
        <end position="986"/>
    </location>
</feature>
<evidence type="ECO:0000256" key="1">
    <source>
        <dbReference type="ARBA" id="ARBA00004275"/>
    </source>
</evidence>
<keyword evidence="8" id="KW-0503">Monooxygenase</keyword>
<reference evidence="15" key="1">
    <citation type="submission" date="2022-05" db="EMBL/GenBank/DDBJ databases">
        <authorList>
            <person name="Okamura Y."/>
        </authorList>
    </citation>
    <scope>NUCLEOTIDE SEQUENCE</scope>
</reference>
<dbReference type="Gene3D" id="3.30.300.30">
    <property type="match status" value="2"/>
</dbReference>
<dbReference type="GO" id="GO:0005777">
    <property type="term" value="C:peroxisome"/>
    <property type="evidence" value="ECO:0007669"/>
    <property type="project" value="UniProtKB-SubCell"/>
</dbReference>
<name>A0A9P0TWD7_PIEBR</name>
<dbReference type="InterPro" id="IPR020845">
    <property type="entry name" value="AMP-binding_CS"/>
</dbReference>
<feature type="domain" description="AMP-binding enzyme C-terminal" evidence="14">
    <location>
        <begin position="1080"/>
        <end position="1156"/>
    </location>
</feature>
<dbReference type="GO" id="GO:0008218">
    <property type="term" value="P:bioluminescence"/>
    <property type="evidence" value="ECO:0007669"/>
    <property type="project" value="UniProtKB-KW"/>
</dbReference>
<evidence type="ECO:0000256" key="3">
    <source>
        <dbReference type="ARBA" id="ARBA00012532"/>
    </source>
</evidence>
<organism evidence="15 16">
    <name type="scientific">Pieris brassicae</name>
    <name type="common">White butterfly</name>
    <name type="synonym">Large white butterfly</name>
    <dbReference type="NCBI Taxonomy" id="7116"/>
    <lineage>
        <taxon>Eukaryota</taxon>
        <taxon>Metazoa</taxon>
        <taxon>Ecdysozoa</taxon>
        <taxon>Arthropoda</taxon>
        <taxon>Hexapoda</taxon>
        <taxon>Insecta</taxon>
        <taxon>Pterygota</taxon>
        <taxon>Neoptera</taxon>
        <taxon>Endopterygota</taxon>
        <taxon>Lepidoptera</taxon>
        <taxon>Glossata</taxon>
        <taxon>Ditrysia</taxon>
        <taxon>Papilionoidea</taxon>
        <taxon>Pieridae</taxon>
        <taxon>Pierinae</taxon>
        <taxon>Pieris</taxon>
    </lineage>
</organism>
<comment type="subcellular location">
    <subcellularLocation>
        <location evidence="1">Peroxisome</location>
    </subcellularLocation>
</comment>
<evidence type="ECO:0000256" key="4">
    <source>
        <dbReference type="ARBA" id="ARBA00019043"/>
    </source>
</evidence>
<gene>
    <name evidence="15" type="ORF">PIBRA_LOCUS12525</name>
</gene>
<sequence length="1165" mass="128867">MSMKILRGKIARQILKSLNGKQIKRHVVVRNVRCLATQTAPVLEPNHLVSPYGEISVGNENLTDHVFKDFEEWSDSPCVTCGASGRSYEYGMMRLMIERCSTALAGHLKLKPGETIGLILPNLPEFVVLIHGAMKAGLVVTFANPLYTSDEVRRQFTDCNVKAIATIEMFMPVAMEVSKSLKDYKGTIWVGGEDDKTKGIHGLRSLLMAGHEADLPKLNADDVCLIPYSSGTTGLPKGVMLTHKNLVSNIKQVQTPKFMKYESAKGKGDVILTVPPFFHIYGFNGVLNYNLVLGYHIVSLPKFTPEDYIKCLIEYKPTTLFVVPSLLTFLATHPSVKKEYLESVETIMVGAAPTTDSMLEKFLLKVGKTKDQIKLLQGYGMTESSPVTLLTPYIYPYDKIGSIGQLVPSTQARVISLTTGDSLGPHESGEILFKGPQVMKGYWNNEKATKETVDNEGWLHTGDVAYYDKDHYFYIVDRTKELIKVKGNQVSPTEIENIIMERPEVADVAVVGMPDALAGEVPKAFVVLKPNHKLTDKQVYDIIAQKLVKYKHLEGGVAFLDAIPRNAAGKIMRNELKLKRFPPIRHLSSDSEKYVLNSHYGVIKDENVTLTKHVYGEAGLWKDSPALTCAASGRTYTYGMTKMLIEKCAKGFLSELKLSPGDSVGLILPNMPEFVVLAHGAMEAGLVVTFINPLYTHDEVLRQFADCNVKAIATIEMFMPVAMEVSKSLKDYKGTICVGGDVDKVQGIYGFQSLISAGQGVELPKLDADDVCLIPYSSGTTGLPKGVMLTHRNLVSSVKQLCRPEFMKYKGAKGTGDTTLTVPPFFHIYGFNGVLNYAQAIGSHLVSIPKFTPEDYLKALMKYRPRNLFVVPSLLVFLAGHPLVNGDHLASVESITVGGAPATESILEKFLDKCGKTKDELVLLQGYGMTETSPVILVTPYFYPHDKVGTIGQVVPSTQVKVVSLTTGEAVGPNEPGEIYVRGHQVDEYFDKFKFAFDGFKRDVAGPSLTTNAQYNHKKHSKRVMKGYLKNEAATKETIDKDGWLHTGDVVYYDKDEYFYIVDRTKELIKVKGNQVSPTEIETIIMELPEVADVAVIGISDDKDGEVPKAFVVRKPNHQLTANQVYDIVAKKLVNYKHLKGGVEFIDEVPRNVAGKIMRKDLKVQ</sequence>
<protein>
    <recommendedName>
        <fullName evidence="4">Luciferin 4-monooxygenase</fullName>
        <ecNumber evidence="3">1.13.12.7</ecNumber>
    </recommendedName>
</protein>
<feature type="domain" description="AMP-dependent synthetase/ligase" evidence="13">
    <location>
        <begin position="71"/>
        <end position="443"/>
    </location>
</feature>
<dbReference type="Gene3D" id="3.40.50.12780">
    <property type="entry name" value="N-terminal domain of ligase-like"/>
    <property type="match status" value="1"/>
</dbReference>
<proteinExistence type="inferred from homology"/>
<dbReference type="FunFam" id="3.30.300.30:FF:000007">
    <property type="entry name" value="4-coumarate--CoA ligase 2"/>
    <property type="match status" value="2"/>
</dbReference>
<dbReference type="AlphaFoldDB" id="A0A9P0TWD7"/>
<dbReference type="Gene3D" id="3.40.50.980">
    <property type="match status" value="4"/>
</dbReference>
<evidence type="ECO:0000256" key="8">
    <source>
        <dbReference type="ARBA" id="ARBA00023033"/>
    </source>
</evidence>
<evidence type="ECO:0000313" key="15">
    <source>
        <dbReference type="EMBL" id="CAH4036770.1"/>
    </source>
</evidence>
<dbReference type="EC" id="1.13.12.7" evidence="3"/>
<evidence type="ECO:0000259" key="13">
    <source>
        <dbReference type="Pfam" id="PF00501"/>
    </source>
</evidence>
<dbReference type="PANTHER" id="PTHR24096:SF394">
    <property type="entry name" value="LUCIFERIN 4-MONOOXYGENASE"/>
    <property type="match status" value="1"/>
</dbReference>
<dbReference type="InterPro" id="IPR025110">
    <property type="entry name" value="AMP-bd_C"/>
</dbReference>
<comment type="similarity">
    <text evidence="2">Belongs to the ATP-dependent AMP-binding enzyme family.</text>
</comment>
<accession>A0A9P0TWD7</accession>
<keyword evidence="16" id="KW-1185">Reference proteome</keyword>
<dbReference type="Proteomes" id="UP001152562">
    <property type="component" value="Unassembled WGS sequence"/>
</dbReference>
<keyword evidence="10" id="KW-0455">Luminescence</keyword>
<evidence type="ECO:0000256" key="11">
    <source>
        <dbReference type="ARBA" id="ARBA00023262"/>
    </source>
</evidence>
<dbReference type="GO" id="GO:0005524">
    <property type="term" value="F:ATP binding"/>
    <property type="evidence" value="ECO:0007669"/>
    <property type="project" value="UniProtKB-KW"/>
</dbReference>
<dbReference type="GO" id="GO:0004467">
    <property type="term" value="F:long-chain fatty acid-CoA ligase activity"/>
    <property type="evidence" value="ECO:0007669"/>
    <property type="project" value="TreeGrafter"/>
</dbReference>
<keyword evidence="6" id="KW-0067">ATP-binding</keyword>
<dbReference type="GO" id="GO:0004497">
    <property type="term" value="F:monooxygenase activity"/>
    <property type="evidence" value="ECO:0007669"/>
    <property type="project" value="UniProtKB-KW"/>
</dbReference>
<evidence type="ECO:0000256" key="5">
    <source>
        <dbReference type="ARBA" id="ARBA00022741"/>
    </source>
</evidence>
<feature type="domain" description="AMP-binding enzyme C-terminal" evidence="14">
    <location>
        <begin position="494"/>
        <end position="570"/>
    </location>
</feature>
<evidence type="ECO:0000256" key="2">
    <source>
        <dbReference type="ARBA" id="ARBA00006432"/>
    </source>
</evidence>
<dbReference type="SUPFAM" id="SSF56801">
    <property type="entry name" value="Acetyl-CoA synthetase-like"/>
    <property type="match status" value="3"/>
</dbReference>
<dbReference type="Pfam" id="PF13193">
    <property type="entry name" value="AMP-binding_C"/>
    <property type="match status" value="2"/>
</dbReference>
<comment type="catalytic activity">
    <reaction evidence="12">
        <text>firefly D-luciferin + ATP + O2 = firefly oxyluciferin + hnu + AMP + CO2 + diphosphate</text>
        <dbReference type="Rhea" id="RHEA:10732"/>
        <dbReference type="ChEBI" id="CHEBI:15379"/>
        <dbReference type="ChEBI" id="CHEBI:16526"/>
        <dbReference type="ChEBI" id="CHEBI:16792"/>
        <dbReference type="ChEBI" id="CHEBI:30212"/>
        <dbReference type="ChEBI" id="CHEBI:30616"/>
        <dbReference type="ChEBI" id="CHEBI:33019"/>
        <dbReference type="ChEBI" id="CHEBI:58038"/>
        <dbReference type="ChEBI" id="CHEBI:456215"/>
        <dbReference type="EC" id="1.13.12.7"/>
    </reaction>
</comment>
<evidence type="ECO:0000256" key="12">
    <source>
        <dbReference type="ARBA" id="ARBA00048497"/>
    </source>
</evidence>
<keyword evidence="7" id="KW-0560">Oxidoreductase</keyword>
<dbReference type="EMBL" id="CALOZG010000083">
    <property type="protein sequence ID" value="CAH4036770.1"/>
    <property type="molecule type" value="Genomic_DNA"/>
</dbReference>
<dbReference type="Pfam" id="PF00501">
    <property type="entry name" value="AMP-binding"/>
    <property type="match status" value="2"/>
</dbReference>
<evidence type="ECO:0000259" key="14">
    <source>
        <dbReference type="Pfam" id="PF13193"/>
    </source>
</evidence>
<dbReference type="CDD" id="cd05911">
    <property type="entry name" value="Firefly_Luc_like"/>
    <property type="match status" value="2"/>
</dbReference>
<dbReference type="Gene3D" id="2.30.38.10">
    <property type="entry name" value="Luciferase, Domain 3"/>
    <property type="match status" value="2"/>
</dbReference>
<evidence type="ECO:0000256" key="6">
    <source>
        <dbReference type="ARBA" id="ARBA00022840"/>
    </source>
</evidence>
<dbReference type="InterPro" id="IPR042099">
    <property type="entry name" value="ANL_N_sf"/>
</dbReference>
<evidence type="ECO:0000256" key="9">
    <source>
        <dbReference type="ARBA" id="ARBA00023140"/>
    </source>
</evidence>
<dbReference type="PANTHER" id="PTHR24096">
    <property type="entry name" value="LONG-CHAIN-FATTY-ACID--COA LIGASE"/>
    <property type="match status" value="1"/>
</dbReference>
<keyword evidence="9" id="KW-0576">Peroxisome</keyword>
<dbReference type="GO" id="GO:0046949">
    <property type="term" value="P:fatty-acyl-CoA biosynthetic process"/>
    <property type="evidence" value="ECO:0007669"/>
    <property type="project" value="TreeGrafter"/>
</dbReference>
<dbReference type="InterPro" id="IPR045851">
    <property type="entry name" value="AMP-bd_C_sf"/>
</dbReference>